<dbReference type="GO" id="GO:0000145">
    <property type="term" value="C:exocyst"/>
    <property type="evidence" value="ECO:0007669"/>
    <property type="project" value="TreeGrafter"/>
</dbReference>
<feature type="region of interest" description="Disordered" evidence="5">
    <location>
        <begin position="548"/>
        <end position="577"/>
    </location>
</feature>
<feature type="region of interest" description="Disordered" evidence="5">
    <location>
        <begin position="1"/>
        <end position="39"/>
    </location>
</feature>
<dbReference type="InterPro" id="IPR009976">
    <property type="entry name" value="Sec10-like"/>
</dbReference>
<dbReference type="Pfam" id="PF20667">
    <property type="entry name" value="Sec10_N"/>
    <property type="match status" value="1"/>
</dbReference>
<dbReference type="InParanoid" id="A0A316YY09"/>
<dbReference type="InterPro" id="IPR048627">
    <property type="entry name" value="Sec10_HB"/>
</dbReference>
<feature type="compositionally biased region" description="Low complexity" evidence="5">
    <location>
        <begin position="551"/>
        <end position="564"/>
    </location>
</feature>
<dbReference type="Pfam" id="PF07393">
    <property type="entry name" value="Sec10_HB"/>
    <property type="match status" value="1"/>
</dbReference>
<sequence length="1009" mass="109427">MDDPRIARPASPRRDRHRPAPALPQGSPGGSNGHSRSSSRNNVFYEAAVEELCRIETFQQDYNTKDLLAGLSEKLIARSKADPGPFNPRPFIRTFESSVDALLALRQQLTSQETTLSSSVRVAESAYTSKLHDLSSHFASVSTSFGSLESRFSEVGRTAMHIGEQLQTIDRMRTRAAEAHDLIEYYYQFARGDTSRLEKLRKEGGREGRLKTAVIARRLGAIAREVDIKGAEQTRETIDRFSERFERDMLKLFDRFYRKSDPKMMSHIAKVLQNFNGGHSCVQIYVNQHDFFISKDRVGQRRDVEESKIWLTMSDPDALPPKSEPSLQALFSEIRSTVEVEAQIISAVFPNPLIVMSTFLQRVFAQSVQGYVEVLMDKAAEVGAASSGVTASAREGDSNLAFLRTLQMARSMSLALVNDLKVYDFRGAGIVGPGRGESGDTFTPLLHGETSGGANSHGAGANGSTSGLGGAGAVGGGSALGVMLDQAVEELFVPYMEGVKYLDRESRSLTELYGAYLLRFQNYHRATHQTKTTNTIFDRVRAQVATTAERAANVSTTSNSTAGGATQGGAAGTTAPKSTGFGFSKLSNLVDRARVAAGASASSNSADSTLPDGRPSQDGDQASSTVAAAAGGGDVEERDGDLSLDTAERMLRWHAEAIGRCVDLSTPPSEVPKNAFALFKVLSEAFVKSYVETALDSALAHASAQEARGRTLPSLTDLGVVRQTDLIMQLWQHYVNTALLPLAGSSVTIRREMAIYNNHVLLRVEGKCDAVLQKVTDNVVSFLSGRLSTQKKNDFTPKNDELAFARINTDPCLACVDALEKVKGTANSSARGGLGGGKNAESFLTEVGLAFHGLLLEHLRRYTISAAGGIMLTKDLAMYQDAVSSFGIGALSDRFEMLRQLGNLFIVQPEVLKSYMRESHLAKIDERLLRPYLLRRADYSTHVRDLNDEPDATVSNSVNSQTASSVTDASASSSANFFGQGSALSEPEKVKRLGQVMRDLDSWSKPAAP</sequence>
<evidence type="ECO:0000256" key="4">
    <source>
        <dbReference type="ARBA" id="ARBA00023054"/>
    </source>
</evidence>
<keyword evidence="4" id="KW-0175">Coiled coil</keyword>
<dbReference type="GeneID" id="37041413"/>
<feature type="domain" description="Exocyst complex component Sec10 N-terminal" evidence="7">
    <location>
        <begin position="88"/>
        <end position="202"/>
    </location>
</feature>
<evidence type="ECO:0000259" key="7">
    <source>
        <dbReference type="Pfam" id="PF20667"/>
    </source>
</evidence>
<comment type="similarity">
    <text evidence="1">Belongs to the SEC10 family.</text>
</comment>
<keyword evidence="9" id="KW-1185">Reference proteome</keyword>
<dbReference type="PANTHER" id="PTHR12100">
    <property type="entry name" value="SEC10"/>
    <property type="match status" value="1"/>
</dbReference>
<evidence type="ECO:0000256" key="2">
    <source>
        <dbReference type="ARBA" id="ARBA00022448"/>
    </source>
</evidence>
<dbReference type="GO" id="GO:0006893">
    <property type="term" value="P:Golgi to plasma membrane transport"/>
    <property type="evidence" value="ECO:0007669"/>
    <property type="project" value="TreeGrafter"/>
</dbReference>
<keyword evidence="2" id="KW-0813">Transport</keyword>
<evidence type="ECO:0000313" key="9">
    <source>
        <dbReference type="Proteomes" id="UP000245768"/>
    </source>
</evidence>
<evidence type="ECO:0000256" key="1">
    <source>
        <dbReference type="ARBA" id="ARBA00006572"/>
    </source>
</evidence>
<dbReference type="OrthoDB" id="125856at2759"/>
<accession>A0A316YY09</accession>
<reference evidence="8" key="1">
    <citation type="journal article" date="2018" name="Mol. Biol. Evol.">
        <title>Broad Genomic Sampling Reveals a Smut Pathogenic Ancestry of the Fungal Clade Ustilaginomycotina.</title>
        <authorList>
            <person name="Kijpornyongpan T."/>
            <person name="Mondo S.J."/>
            <person name="Barry K."/>
            <person name="Sandor L."/>
            <person name="Lee J."/>
            <person name="Lipzen A."/>
            <person name="Pangilinan J."/>
            <person name="LaButti K."/>
            <person name="Hainaut M."/>
            <person name="Henrissat B."/>
            <person name="Grigoriev I.V."/>
            <person name="Spatafora J.W."/>
            <person name="Aime M.C."/>
        </authorList>
    </citation>
    <scope>NUCLEOTIDE SEQUENCE [LARGE SCALE GENOMIC DNA]</scope>
    <source>
        <strain evidence="8">MCA 4198</strain>
    </source>
</reference>
<gene>
    <name evidence="8" type="ORF">FA10DRAFT_248636</name>
</gene>
<keyword evidence="3" id="KW-0268">Exocytosis</keyword>
<proteinExistence type="inferred from homology"/>
<dbReference type="PANTHER" id="PTHR12100:SF0">
    <property type="entry name" value="EXOCYST COMPLEX COMPONENT 5"/>
    <property type="match status" value="1"/>
</dbReference>
<dbReference type="InterPro" id="IPR048625">
    <property type="entry name" value="Sec10_N"/>
</dbReference>
<protein>
    <submittedName>
        <fullName evidence="8">Exocyst complex component Sec10</fullName>
    </submittedName>
</protein>
<evidence type="ECO:0000259" key="6">
    <source>
        <dbReference type="Pfam" id="PF07393"/>
    </source>
</evidence>
<name>A0A316YY09_9BASI</name>
<dbReference type="Proteomes" id="UP000245768">
    <property type="component" value="Unassembled WGS sequence"/>
</dbReference>
<evidence type="ECO:0000256" key="3">
    <source>
        <dbReference type="ARBA" id="ARBA00022483"/>
    </source>
</evidence>
<dbReference type="GO" id="GO:0006887">
    <property type="term" value="P:exocytosis"/>
    <property type="evidence" value="ECO:0007669"/>
    <property type="project" value="UniProtKB-KW"/>
</dbReference>
<feature type="compositionally biased region" description="Low complexity" evidence="5">
    <location>
        <begin position="619"/>
        <end position="629"/>
    </location>
</feature>
<feature type="region of interest" description="Disordered" evidence="5">
    <location>
        <begin position="600"/>
        <end position="639"/>
    </location>
</feature>
<organism evidence="8 9">
    <name type="scientific">Acaromyces ingoldii</name>
    <dbReference type="NCBI Taxonomy" id="215250"/>
    <lineage>
        <taxon>Eukaryota</taxon>
        <taxon>Fungi</taxon>
        <taxon>Dikarya</taxon>
        <taxon>Basidiomycota</taxon>
        <taxon>Ustilaginomycotina</taxon>
        <taxon>Exobasidiomycetes</taxon>
        <taxon>Exobasidiales</taxon>
        <taxon>Cryptobasidiaceae</taxon>
        <taxon>Acaromyces</taxon>
    </lineage>
</organism>
<evidence type="ECO:0000313" key="8">
    <source>
        <dbReference type="EMBL" id="PWN94081.1"/>
    </source>
</evidence>
<feature type="domain" description="Exocyst complex component Sec10-like alpha-helical bundle" evidence="6">
    <location>
        <begin position="211"/>
        <end position="945"/>
    </location>
</feature>
<dbReference type="FunCoup" id="A0A316YY09">
    <property type="interactions" value="451"/>
</dbReference>
<dbReference type="STRING" id="215250.A0A316YY09"/>
<dbReference type="AlphaFoldDB" id="A0A316YY09"/>
<evidence type="ECO:0000256" key="5">
    <source>
        <dbReference type="SAM" id="MobiDB-lite"/>
    </source>
</evidence>
<dbReference type="RefSeq" id="XP_025381279.1">
    <property type="nucleotide sequence ID" value="XM_025519497.1"/>
</dbReference>
<dbReference type="EMBL" id="KZ819634">
    <property type="protein sequence ID" value="PWN94081.1"/>
    <property type="molecule type" value="Genomic_DNA"/>
</dbReference>